<dbReference type="EMBL" id="CP086717">
    <property type="protein sequence ID" value="WOO82293.1"/>
    <property type="molecule type" value="Genomic_DNA"/>
</dbReference>
<gene>
    <name evidence="11" type="primary">GLXI</name>
    <name evidence="11" type="ORF">LOC62_04G005788</name>
</gene>
<evidence type="ECO:0000256" key="4">
    <source>
        <dbReference type="ARBA" id="ARBA00022723"/>
    </source>
</evidence>
<dbReference type="SUPFAM" id="SSF54593">
    <property type="entry name" value="Glyoxalase/Bleomycin resistance protein/Dihydroxybiphenyl dioxygenase"/>
    <property type="match status" value="1"/>
</dbReference>
<dbReference type="PROSITE" id="PS00935">
    <property type="entry name" value="GLYOXALASE_I_2"/>
    <property type="match status" value="1"/>
</dbReference>
<dbReference type="InterPro" id="IPR018146">
    <property type="entry name" value="Glyoxalase_1_CS"/>
</dbReference>
<dbReference type="Proteomes" id="UP000827549">
    <property type="component" value="Chromosome 4"/>
</dbReference>
<evidence type="ECO:0000256" key="8">
    <source>
        <dbReference type="PIRSR" id="PIRSR604361-3"/>
    </source>
</evidence>
<dbReference type="Gene3D" id="3.10.180.10">
    <property type="entry name" value="2,3-Dihydroxybiphenyl 1,2-Dioxygenase, domain 1"/>
    <property type="match status" value="1"/>
</dbReference>
<dbReference type="InterPro" id="IPR037523">
    <property type="entry name" value="VOC_core"/>
</dbReference>
<organism evidence="11 12">
    <name type="scientific">Vanrija pseudolonga</name>
    <dbReference type="NCBI Taxonomy" id="143232"/>
    <lineage>
        <taxon>Eukaryota</taxon>
        <taxon>Fungi</taxon>
        <taxon>Dikarya</taxon>
        <taxon>Basidiomycota</taxon>
        <taxon>Agaricomycotina</taxon>
        <taxon>Tremellomycetes</taxon>
        <taxon>Trichosporonales</taxon>
        <taxon>Trichosporonaceae</taxon>
        <taxon>Vanrija</taxon>
    </lineage>
</organism>
<feature type="binding site" evidence="8">
    <location>
        <position position="138"/>
    </location>
    <ligand>
        <name>Zn(2+)</name>
        <dbReference type="ChEBI" id="CHEBI:29105"/>
        <note>ligand shared between dimeric partners</note>
    </ligand>
</feature>
<evidence type="ECO:0000256" key="7">
    <source>
        <dbReference type="PIRSR" id="PIRSR604361-1"/>
    </source>
</evidence>
<accession>A0AAF0Y8S1</accession>
<evidence type="ECO:0000313" key="12">
    <source>
        <dbReference type="Proteomes" id="UP000827549"/>
    </source>
</evidence>
<dbReference type="GO" id="GO:0004462">
    <property type="term" value="F:lactoylglutathione lyase activity"/>
    <property type="evidence" value="ECO:0007669"/>
    <property type="project" value="UniProtKB-UniRule"/>
</dbReference>
<keyword evidence="12" id="KW-1185">Reference proteome</keyword>
<dbReference type="RefSeq" id="XP_062628325.1">
    <property type="nucleotide sequence ID" value="XM_062772341.1"/>
</dbReference>
<comment type="cofactor">
    <cofactor evidence="8">
        <name>Zn(2+)</name>
        <dbReference type="ChEBI" id="CHEBI:29105"/>
    </cofactor>
    <text evidence="8">Binds 1 zinc ion per subunit. In the homodimer, two zinc ions are bound between subunits.</text>
</comment>
<dbReference type="PROSITE" id="PS51819">
    <property type="entry name" value="VOC"/>
    <property type="match status" value="1"/>
</dbReference>
<dbReference type="PANTHER" id="PTHR10374">
    <property type="entry name" value="LACTOYLGLUTATHIONE LYASE GLYOXALASE I"/>
    <property type="match status" value="1"/>
</dbReference>
<reference evidence="11" key="1">
    <citation type="submission" date="2023-10" db="EMBL/GenBank/DDBJ databases">
        <authorList>
            <person name="Noh H."/>
        </authorList>
    </citation>
    <scope>NUCLEOTIDE SEQUENCE</scope>
    <source>
        <strain evidence="11">DUCC4014</strain>
    </source>
</reference>
<name>A0AAF0Y8S1_9TREE</name>
<evidence type="ECO:0000256" key="9">
    <source>
        <dbReference type="RuleBase" id="RU361179"/>
    </source>
</evidence>
<dbReference type="EC" id="4.4.1.5" evidence="3 9"/>
<sequence length="195" mass="21704">MLSFLSRPLVTSASRTLTTTRTLSSTMAAKTDVSTYIFNHTMFRIKDPKVSIPFYEEVLGMEASWCFRQSDGPDFTNYFLGYPSGFGDKAGATKAEKGDLFTGREGVLELCHNHGTETDPSFKGYVSGNEEPGRGFGHICISVDDLDAACKRFTELGVKFKKRPEEGRMRHIAFIYDPDGYWIEILANARNQAGA</sequence>
<feature type="active site" description="Proton donor/acceptor" evidence="7">
    <location>
        <position position="184"/>
    </location>
</feature>
<evidence type="ECO:0000259" key="10">
    <source>
        <dbReference type="PROSITE" id="PS51819"/>
    </source>
</evidence>
<keyword evidence="4 8" id="KW-0479">Metal-binding</keyword>
<feature type="domain" description="VOC" evidence="10">
    <location>
        <begin position="37"/>
        <end position="188"/>
    </location>
</feature>
<dbReference type="AlphaFoldDB" id="A0AAF0Y8S1"/>
<dbReference type="Pfam" id="PF00903">
    <property type="entry name" value="Glyoxalase"/>
    <property type="match status" value="1"/>
</dbReference>
<dbReference type="GeneID" id="87809016"/>
<evidence type="ECO:0000256" key="1">
    <source>
        <dbReference type="ARBA" id="ARBA00005008"/>
    </source>
</evidence>
<proteinExistence type="inferred from homology"/>
<comment type="pathway">
    <text evidence="1 9">Secondary metabolite metabolism; methylglyoxal degradation; (R)-lactate from methylglyoxal: step 1/2.</text>
</comment>
<dbReference type="InterPro" id="IPR029068">
    <property type="entry name" value="Glyas_Bleomycin-R_OHBP_Dase"/>
</dbReference>
<protein>
    <recommendedName>
        <fullName evidence="3 9">Lactoylglutathione lyase</fullName>
        <ecNumber evidence="3 9">4.4.1.5</ecNumber>
    </recommendedName>
    <alternativeName>
        <fullName evidence="9">Glyoxalase I</fullName>
    </alternativeName>
</protein>
<comment type="function">
    <text evidence="9">Catalyzes the conversion of hemimercaptal, formed from methylglyoxal and glutathione, to S-lactoylglutathione.</text>
</comment>
<feature type="binding site" evidence="8">
    <location>
        <position position="184"/>
    </location>
    <ligand>
        <name>Zn(2+)</name>
        <dbReference type="ChEBI" id="CHEBI:29105"/>
        <note>ligand shared between dimeric partners</note>
    </ligand>
</feature>
<dbReference type="CDD" id="cd07233">
    <property type="entry name" value="GlxI_Zn"/>
    <property type="match status" value="1"/>
</dbReference>
<feature type="binding site" evidence="8">
    <location>
        <position position="109"/>
    </location>
    <ligand>
        <name>Zn(2+)</name>
        <dbReference type="ChEBI" id="CHEBI:29105"/>
        <note>ligand shared between dimeric partners</note>
    </ligand>
</feature>
<dbReference type="PANTHER" id="PTHR10374:SF30">
    <property type="entry name" value="LACTOYLGLUTATHIONE LYASE"/>
    <property type="match status" value="1"/>
</dbReference>
<evidence type="ECO:0000256" key="3">
    <source>
        <dbReference type="ARBA" id="ARBA00012081"/>
    </source>
</evidence>
<dbReference type="GO" id="GO:0046872">
    <property type="term" value="F:metal ion binding"/>
    <property type="evidence" value="ECO:0007669"/>
    <property type="project" value="UniProtKB-UniRule"/>
</dbReference>
<evidence type="ECO:0000313" key="11">
    <source>
        <dbReference type="EMBL" id="WOO82293.1"/>
    </source>
</evidence>
<dbReference type="InterPro" id="IPR004361">
    <property type="entry name" value="Glyoxalase_1"/>
</dbReference>
<dbReference type="NCBIfam" id="TIGR00068">
    <property type="entry name" value="glyox_I"/>
    <property type="match status" value="1"/>
</dbReference>
<dbReference type="InterPro" id="IPR004360">
    <property type="entry name" value="Glyas_Fos-R_dOase_dom"/>
</dbReference>
<evidence type="ECO:0000256" key="5">
    <source>
        <dbReference type="ARBA" id="ARBA00022833"/>
    </source>
</evidence>
<dbReference type="PROSITE" id="PS00934">
    <property type="entry name" value="GLYOXALASE_I_1"/>
    <property type="match status" value="1"/>
</dbReference>
<comment type="similarity">
    <text evidence="2 9">Belongs to the glyoxalase I family.</text>
</comment>
<evidence type="ECO:0000256" key="6">
    <source>
        <dbReference type="ARBA" id="ARBA00023239"/>
    </source>
</evidence>
<keyword evidence="6 9" id="KW-0456">Lyase</keyword>
<evidence type="ECO:0000256" key="2">
    <source>
        <dbReference type="ARBA" id="ARBA00010363"/>
    </source>
</evidence>
<keyword evidence="5 8" id="KW-0862">Zinc</keyword>
<comment type="catalytic activity">
    <reaction evidence="9">
        <text>(R)-S-lactoylglutathione = methylglyoxal + glutathione</text>
        <dbReference type="Rhea" id="RHEA:19069"/>
        <dbReference type="ChEBI" id="CHEBI:17158"/>
        <dbReference type="ChEBI" id="CHEBI:57474"/>
        <dbReference type="ChEBI" id="CHEBI:57925"/>
        <dbReference type="EC" id="4.4.1.5"/>
    </reaction>
</comment>